<dbReference type="RefSeq" id="WP_043250009.1">
    <property type="nucleotide sequence ID" value="NZ_HG322950.1"/>
</dbReference>
<proteinExistence type="predicted"/>
<reference evidence="1 2" key="1">
    <citation type="submission" date="2013-03" db="EMBL/GenBank/DDBJ databases">
        <authorList>
            <person name="Linke B."/>
        </authorList>
    </citation>
    <scope>NUCLEOTIDE SEQUENCE [LARGE SCALE GENOMIC DNA]</scope>
    <source>
        <strain evidence="1 2">B13</strain>
    </source>
</reference>
<dbReference type="Proteomes" id="UP000025241">
    <property type="component" value="Chromosome I"/>
</dbReference>
<reference evidence="1 2" key="2">
    <citation type="submission" date="2014-05" db="EMBL/GenBank/DDBJ databases">
        <title>Genome sequence of the 3-chlorobenzoate degrading bacterium Pseudomonas knackmussii B13 shows multiple evidence for horizontal gene transfer.</title>
        <authorList>
            <person name="Miyazaki R."/>
            <person name="Bertelli C."/>
            <person name="Falquet L."/>
            <person name="Robinson-Rechavi M."/>
            <person name="Gharib W."/>
            <person name="Roy S."/>
            <person name="Van der Meer J.R."/>
        </authorList>
    </citation>
    <scope>NUCLEOTIDE SEQUENCE [LARGE SCALE GENOMIC DNA]</scope>
    <source>
        <strain evidence="1 2">B13</strain>
    </source>
</reference>
<name>A0A024HC68_PSEKB</name>
<dbReference type="PATRIC" id="fig|1301098.3.peg.1289"/>
<protein>
    <submittedName>
        <fullName evidence="1">Uncharacterized protein</fullName>
    </submittedName>
</protein>
<keyword evidence="2" id="KW-1185">Reference proteome</keyword>
<dbReference type="STRING" id="1301098.PKB_1285"/>
<organism evidence="1 2">
    <name type="scientific">Pseudomonas knackmussii (strain DSM 6978 / CCUG 54928 / LMG 23759 / B13)</name>
    <dbReference type="NCBI Taxonomy" id="1301098"/>
    <lineage>
        <taxon>Bacteria</taxon>
        <taxon>Pseudomonadati</taxon>
        <taxon>Pseudomonadota</taxon>
        <taxon>Gammaproteobacteria</taxon>
        <taxon>Pseudomonadales</taxon>
        <taxon>Pseudomonadaceae</taxon>
        <taxon>Pseudomonas</taxon>
    </lineage>
</organism>
<dbReference type="HOGENOM" id="CLU_2036018_0_0_6"/>
<evidence type="ECO:0000313" key="2">
    <source>
        <dbReference type="Proteomes" id="UP000025241"/>
    </source>
</evidence>
<dbReference type="KEGG" id="pkc:PKB_1285"/>
<evidence type="ECO:0000313" key="1">
    <source>
        <dbReference type="EMBL" id="CDF82650.1"/>
    </source>
</evidence>
<sequence>MSDLSILFPKAEEVLLGRRRVEIRPVAFEHFAEFGAAAKGLIELVGAGSTLEIATYAEQHAAELGKVVVHCTNLSRWRVRRLPASVIVQLVAHVVRANADFFGQAQVATAKALRGPLSPSG</sequence>
<gene>
    <name evidence="1" type="ORF">PKB_1285</name>
</gene>
<dbReference type="EMBL" id="HG322950">
    <property type="protein sequence ID" value="CDF82650.1"/>
    <property type="molecule type" value="Genomic_DNA"/>
</dbReference>
<dbReference type="OrthoDB" id="7023504at2"/>
<dbReference type="AlphaFoldDB" id="A0A024HC68"/>
<accession>A0A024HC68</accession>